<organism evidence="2">
    <name type="scientific">uncultured Truepera sp</name>
    <dbReference type="NCBI Taxonomy" id="543023"/>
    <lineage>
        <taxon>Bacteria</taxon>
        <taxon>Thermotogati</taxon>
        <taxon>Deinococcota</taxon>
        <taxon>Deinococci</taxon>
        <taxon>Trueperales</taxon>
        <taxon>Trueperaceae</taxon>
        <taxon>Truepera</taxon>
        <taxon>environmental samples</taxon>
    </lineage>
</organism>
<dbReference type="EMBL" id="CADCWP010000173">
    <property type="protein sequence ID" value="CAA9575078.1"/>
    <property type="molecule type" value="Genomic_DNA"/>
</dbReference>
<sequence length="38" mass="4766">APLRPRHRRRTWLPAEPQEWPQRRTRPEARDQKRLNPL</sequence>
<feature type="region of interest" description="Disordered" evidence="1">
    <location>
        <begin position="1"/>
        <end position="38"/>
    </location>
</feature>
<protein>
    <submittedName>
        <fullName evidence="2">Uncharacterized protein</fullName>
    </submittedName>
</protein>
<evidence type="ECO:0000313" key="2">
    <source>
        <dbReference type="EMBL" id="CAA9575078.1"/>
    </source>
</evidence>
<reference evidence="2" key="1">
    <citation type="submission" date="2020-02" db="EMBL/GenBank/DDBJ databases">
        <authorList>
            <person name="Meier V. D."/>
        </authorList>
    </citation>
    <scope>NUCLEOTIDE SEQUENCE</scope>
    <source>
        <strain evidence="2">AVDCRST_MAG86</strain>
    </source>
</reference>
<dbReference type="AlphaFoldDB" id="A0A6J4VJ07"/>
<gene>
    <name evidence="2" type="ORF">AVDCRST_MAG86-2096</name>
</gene>
<feature type="compositionally biased region" description="Basic residues" evidence="1">
    <location>
        <begin position="1"/>
        <end position="11"/>
    </location>
</feature>
<proteinExistence type="predicted"/>
<feature type="non-terminal residue" evidence="2">
    <location>
        <position position="1"/>
    </location>
</feature>
<name>A0A6J4VJ07_9DEIN</name>
<feature type="non-terminal residue" evidence="2">
    <location>
        <position position="38"/>
    </location>
</feature>
<accession>A0A6J4VJ07</accession>
<evidence type="ECO:0000256" key="1">
    <source>
        <dbReference type="SAM" id="MobiDB-lite"/>
    </source>
</evidence>
<feature type="compositionally biased region" description="Basic and acidic residues" evidence="1">
    <location>
        <begin position="21"/>
        <end position="38"/>
    </location>
</feature>